<dbReference type="AlphaFoldDB" id="A0A8A1L5L6"/>
<name>A0A8A1L5L6_AJEC8</name>
<dbReference type="Proteomes" id="UP000663419">
    <property type="component" value="Chromosome 1"/>
</dbReference>
<evidence type="ECO:0000313" key="3">
    <source>
        <dbReference type="Proteomes" id="UP000663419"/>
    </source>
</evidence>
<evidence type="ECO:0000313" key="2">
    <source>
        <dbReference type="EMBL" id="QSS48671.1"/>
    </source>
</evidence>
<feature type="region of interest" description="Disordered" evidence="1">
    <location>
        <begin position="1"/>
        <end position="36"/>
    </location>
</feature>
<dbReference type="EMBL" id="CP069102">
    <property type="protein sequence ID" value="QSS48671.1"/>
    <property type="molecule type" value="Genomic_DNA"/>
</dbReference>
<feature type="compositionally biased region" description="Polar residues" evidence="1">
    <location>
        <begin position="1"/>
        <end position="14"/>
    </location>
</feature>
<dbReference type="VEuPathDB" id="FungiDB:I7I53_08737"/>
<reference evidence="2" key="1">
    <citation type="submission" date="2021-01" db="EMBL/GenBank/DDBJ databases">
        <title>Chromosome-level genome assembly of a human fungal pathogen reveals clustering of transcriptionally co-regulated genes.</title>
        <authorList>
            <person name="Voorhies M."/>
            <person name="Cohen S."/>
            <person name="Shea T.P."/>
            <person name="Petrus S."/>
            <person name="Munoz J.F."/>
            <person name="Poplawski S."/>
            <person name="Goldman W.E."/>
            <person name="Michael T."/>
            <person name="Cuomo C.A."/>
            <person name="Sil A."/>
            <person name="Beyhan S."/>
        </authorList>
    </citation>
    <scope>NUCLEOTIDE SEQUENCE</scope>
    <source>
        <strain evidence="2">H88</strain>
    </source>
</reference>
<organism evidence="2 3">
    <name type="scientific">Ajellomyces capsulatus (strain H88)</name>
    <name type="common">Darling's disease fungus</name>
    <name type="synonym">Histoplasma capsulatum</name>
    <dbReference type="NCBI Taxonomy" id="544711"/>
    <lineage>
        <taxon>Eukaryota</taxon>
        <taxon>Fungi</taxon>
        <taxon>Dikarya</taxon>
        <taxon>Ascomycota</taxon>
        <taxon>Pezizomycotina</taxon>
        <taxon>Eurotiomycetes</taxon>
        <taxon>Eurotiomycetidae</taxon>
        <taxon>Onygenales</taxon>
        <taxon>Ajellomycetaceae</taxon>
        <taxon>Histoplasma</taxon>
    </lineage>
</organism>
<protein>
    <submittedName>
        <fullName evidence="2">Uncharacterized protein</fullName>
    </submittedName>
</protein>
<accession>A0A8A1L5L6</accession>
<gene>
    <name evidence="2" type="ORF">I7I53_08737</name>
</gene>
<sequence length="118" mass="13568">MLTLTLHSPTPQQHPRQRRVGLHPEPPARQPATHVAPVNVERALLFRWLMNGRTSDHDAGGTRSSRSSRLEQRLISIQCQRNNAIYARWRYQSSYGLHSHTHRGNARKGGIKMARAYR</sequence>
<evidence type="ECO:0000256" key="1">
    <source>
        <dbReference type="SAM" id="MobiDB-lite"/>
    </source>
</evidence>
<proteinExistence type="predicted"/>